<dbReference type="KEGG" id="mbah:HYN46_14120"/>
<dbReference type="RefSeq" id="WP_114899981.1">
    <property type="nucleotide sequence ID" value="NZ_CP031222.1"/>
</dbReference>
<sequence>MNEFLIAYDLTNRNNYTDICGAISGLDTNSWPFLHSTWIAHSDLSAEEITACLRPHICKQDKLFVVQLAGDWSCVGLPKFSADWLQANL</sequence>
<dbReference type="EMBL" id="CP031222">
    <property type="protein sequence ID" value="AXI03873.1"/>
    <property type="molecule type" value="Genomic_DNA"/>
</dbReference>
<evidence type="ECO:0000313" key="2">
    <source>
        <dbReference type="Proteomes" id="UP000253940"/>
    </source>
</evidence>
<dbReference type="OrthoDB" id="2656750at2"/>
<protein>
    <recommendedName>
        <fullName evidence="3">SinR family protein</fullName>
    </recommendedName>
</protein>
<keyword evidence="2" id="KW-1185">Reference proteome</keyword>
<evidence type="ECO:0000313" key="1">
    <source>
        <dbReference type="EMBL" id="AXI03873.1"/>
    </source>
</evidence>
<accession>A0A345P9B4</accession>
<proteinExistence type="predicted"/>
<reference evidence="1 2" key="1">
    <citation type="submission" date="2018-07" db="EMBL/GenBank/DDBJ databases">
        <title>Genome sequencing of Moraxellaceae gen. HYN0046.</title>
        <authorList>
            <person name="Kim M."/>
            <person name="Yi H."/>
        </authorList>
    </citation>
    <scope>NUCLEOTIDE SEQUENCE [LARGE SCALE GENOMIC DNA]</scope>
    <source>
        <strain evidence="1 2">HYN0046</strain>
    </source>
</reference>
<evidence type="ECO:0008006" key="3">
    <source>
        <dbReference type="Google" id="ProtNLM"/>
    </source>
</evidence>
<dbReference type="AlphaFoldDB" id="A0A345P9B4"/>
<dbReference type="Proteomes" id="UP000253940">
    <property type="component" value="Chromosome"/>
</dbReference>
<organism evidence="1 2">
    <name type="scientific">Aquirhabdus parva</name>
    <dbReference type="NCBI Taxonomy" id="2283318"/>
    <lineage>
        <taxon>Bacteria</taxon>
        <taxon>Pseudomonadati</taxon>
        <taxon>Pseudomonadota</taxon>
        <taxon>Gammaproteobacteria</taxon>
        <taxon>Moraxellales</taxon>
        <taxon>Moraxellaceae</taxon>
        <taxon>Aquirhabdus</taxon>
    </lineage>
</organism>
<gene>
    <name evidence="1" type="ORF">HYN46_14120</name>
</gene>
<name>A0A345P9B4_9GAMM</name>